<feature type="region of interest" description="Disordered" evidence="2">
    <location>
        <begin position="59"/>
        <end position="83"/>
    </location>
</feature>
<name>A0A3B3VGH0_9TELE</name>
<evidence type="ECO:0000313" key="5">
    <source>
        <dbReference type="Ensembl" id="ENSPLAP00000024103.1"/>
    </source>
</evidence>
<keyword evidence="3" id="KW-0732">Signal</keyword>
<keyword evidence="6" id="KW-1185">Reference proteome</keyword>
<dbReference type="InterPro" id="IPR050653">
    <property type="entry name" value="Prot_Inhib_GrowthFact_Antg"/>
</dbReference>
<accession>A0A3B3VGH0</accession>
<evidence type="ECO:0000259" key="4">
    <source>
        <dbReference type="PROSITE" id="PS51465"/>
    </source>
</evidence>
<dbReference type="CDD" id="cd00104">
    <property type="entry name" value="KAZAL_FS"/>
    <property type="match status" value="1"/>
</dbReference>
<dbReference type="SMART" id="SM00280">
    <property type="entry name" value="KAZAL"/>
    <property type="match status" value="1"/>
</dbReference>
<dbReference type="STRING" id="48699.ENSPLAP00000024103"/>
<evidence type="ECO:0000256" key="1">
    <source>
        <dbReference type="ARBA" id="ARBA00023157"/>
    </source>
</evidence>
<organism evidence="5 6">
    <name type="scientific">Poecilia latipinna</name>
    <name type="common">sailfin molly</name>
    <dbReference type="NCBI Taxonomy" id="48699"/>
    <lineage>
        <taxon>Eukaryota</taxon>
        <taxon>Metazoa</taxon>
        <taxon>Chordata</taxon>
        <taxon>Craniata</taxon>
        <taxon>Vertebrata</taxon>
        <taxon>Euteleostomi</taxon>
        <taxon>Actinopterygii</taxon>
        <taxon>Neopterygii</taxon>
        <taxon>Teleostei</taxon>
        <taxon>Neoteleostei</taxon>
        <taxon>Acanthomorphata</taxon>
        <taxon>Ovalentaria</taxon>
        <taxon>Atherinomorphae</taxon>
        <taxon>Cyprinodontiformes</taxon>
        <taxon>Poeciliidae</taxon>
        <taxon>Poeciliinae</taxon>
        <taxon>Poecilia</taxon>
    </lineage>
</organism>
<dbReference type="PANTHER" id="PTHR10913">
    <property type="entry name" value="FOLLISTATIN-RELATED"/>
    <property type="match status" value="1"/>
</dbReference>
<feature type="compositionally biased region" description="Basic and acidic residues" evidence="2">
    <location>
        <begin position="73"/>
        <end position="83"/>
    </location>
</feature>
<dbReference type="Pfam" id="PF07648">
    <property type="entry name" value="Kazal_2"/>
    <property type="match status" value="1"/>
</dbReference>
<dbReference type="GO" id="GO:0005576">
    <property type="term" value="C:extracellular region"/>
    <property type="evidence" value="ECO:0007669"/>
    <property type="project" value="TreeGrafter"/>
</dbReference>
<dbReference type="PANTHER" id="PTHR10913:SF68">
    <property type="entry name" value="TOMOREGULIN-1-RELATED"/>
    <property type="match status" value="1"/>
</dbReference>
<feature type="signal peptide" evidence="3">
    <location>
        <begin position="1"/>
        <end position="21"/>
    </location>
</feature>
<dbReference type="GeneTree" id="ENSGT00940000177172"/>
<feature type="chain" id="PRO_5017360626" description="Kazal-like domain-containing protein" evidence="3">
    <location>
        <begin position="22"/>
        <end position="83"/>
    </location>
</feature>
<reference evidence="5" key="1">
    <citation type="submission" date="2025-08" db="UniProtKB">
        <authorList>
            <consortium name="Ensembl"/>
        </authorList>
    </citation>
    <scope>IDENTIFICATION</scope>
</reference>
<dbReference type="Proteomes" id="UP000261500">
    <property type="component" value="Unplaced"/>
</dbReference>
<evidence type="ECO:0000256" key="3">
    <source>
        <dbReference type="SAM" id="SignalP"/>
    </source>
</evidence>
<dbReference type="Ensembl" id="ENSPLAT00000004231.1">
    <property type="protein sequence ID" value="ENSPLAP00000024103.1"/>
    <property type="gene ID" value="ENSPLAG00000010035.1"/>
</dbReference>
<dbReference type="InterPro" id="IPR036058">
    <property type="entry name" value="Kazal_dom_sf"/>
</dbReference>
<sequence>IYFPNVFLQNALSFLTSLTSGFDPQCHKNYIPVCGSNGDTYQNECYRRLASCKQQRSISRVHDGPCSAGESSKYTEPRTVTES</sequence>
<feature type="domain" description="Kazal-like" evidence="4">
    <location>
        <begin position="13"/>
        <end position="68"/>
    </location>
</feature>
<reference evidence="5" key="2">
    <citation type="submission" date="2025-09" db="UniProtKB">
        <authorList>
            <consortium name="Ensembl"/>
        </authorList>
    </citation>
    <scope>IDENTIFICATION</scope>
</reference>
<protein>
    <recommendedName>
        <fullName evidence="4">Kazal-like domain-containing protein</fullName>
    </recommendedName>
</protein>
<evidence type="ECO:0000256" key="2">
    <source>
        <dbReference type="SAM" id="MobiDB-lite"/>
    </source>
</evidence>
<proteinExistence type="predicted"/>
<dbReference type="SUPFAM" id="SSF100895">
    <property type="entry name" value="Kazal-type serine protease inhibitors"/>
    <property type="match status" value="1"/>
</dbReference>
<evidence type="ECO:0000313" key="6">
    <source>
        <dbReference type="Proteomes" id="UP000261500"/>
    </source>
</evidence>
<keyword evidence="1" id="KW-1015">Disulfide bond</keyword>
<dbReference type="FunFam" id="3.30.60.30:FF:000051">
    <property type="entry name" value="LOW QUALITY PROTEIN: tomoregulin-1"/>
    <property type="match status" value="1"/>
</dbReference>
<dbReference type="PROSITE" id="PS51465">
    <property type="entry name" value="KAZAL_2"/>
    <property type="match status" value="1"/>
</dbReference>
<dbReference type="InterPro" id="IPR002350">
    <property type="entry name" value="Kazal_dom"/>
</dbReference>
<dbReference type="GO" id="GO:0030154">
    <property type="term" value="P:cell differentiation"/>
    <property type="evidence" value="ECO:0007669"/>
    <property type="project" value="TreeGrafter"/>
</dbReference>
<dbReference type="Gene3D" id="3.30.60.30">
    <property type="match status" value="1"/>
</dbReference>
<dbReference type="AlphaFoldDB" id="A0A3B3VGH0"/>